<evidence type="ECO:0000313" key="1">
    <source>
        <dbReference type="EMBL" id="GAH84536.1"/>
    </source>
</evidence>
<dbReference type="EMBL" id="BARU01041073">
    <property type="protein sequence ID" value="GAH84536.1"/>
    <property type="molecule type" value="Genomic_DNA"/>
</dbReference>
<sequence length="34" mass="4063">KEDTVLSLEELDKLGRIVWSKNKMQNNKKYVELL</sequence>
<proteinExistence type="predicted"/>
<organism evidence="1">
    <name type="scientific">marine sediment metagenome</name>
    <dbReference type="NCBI Taxonomy" id="412755"/>
    <lineage>
        <taxon>unclassified sequences</taxon>
        <taxon>metagenomes</taxon>
        <taxon>ecological metagenomes</taxon>
    </lineage>
</organism>
<name>X1IQ31_9ZZZZ</name>
<reference evidence="1" key="1">
    <citation type="journal article" date="2014" name="Front. Microbiol.">
        <title>High frequency of phylogenetically diverse reductive dehalogenase-homologous genes in deep subseafloor sedimentary metagenomes.</title>
        <authorList>
            <person name="Kawai M."/>
            <person name="Futagami T."/>
            <person name="Toyoda A."/>
            <person name="Takaki Y."/>
            <person name="Nishi S."/>
            <person name="Hori S."/>
            <person name="Arai W."/>
            <person name="Tsubouchi T."/>
            <person name="Morono Y."/>
            <person name="Uchiyama I."/>
            <person name="Ito T."/>
            <person name="Fujiyama A."/>
            <person name="Inagaki F."/>
            <person name="Takami H."/>
        </authorList>
    </citation>
    <scope>NUCLEOTIDE SEQUENCE</scope>
    <source>
        <strain evidence="1">Expedition CK06-06</strain>
    </source>
</reference>
<gene>
    <name evidence="1" type="ORF">S03H2_63392</name>
</gene>
<feature type="non-terminal residue" evidence="1">
    <location>
        <position position="1"/>
    </location>
</feature>
<dbReference type="AlphaFoldDB" id="X1IQ31"/>
<protein>
    <submittedName>
        <fullName evidence="1">Uncharacterized protein</fullName>
    </submittedName>
</protein>
<accession>X1IQ31</accession>
<comment type="caution">
    <text evidence="1">The sequence shown here is derived from an EMBL/GenBank/DDBJ whole genome shotgun (WGS) entry which is preliminary data.</text>
</comment>